<evidence type="ECO:0000256" key="1">
    <source>
        <dbReference type="SAM" id="MobiDB-lite"/>
    </source>
</evidence>
<feature type="compositionally biased region" description="Polar residues" evidence="1">
    <location>
        <begin position="954"/>
        <end position="965"/>
    </location>
</feature>
<feature type="compositionally biased region" description="Polar residues" evidence="1">
    <location>
        <begin position="395"/>
        <end position="409"/>
    </location>
</feature>
<evidence type="ECO:0008006" key="5">
    <source>
        <dbReference type="Google" id="ProtNLM"/>
    </source>
</evidence>
<feature type="region of interest" description="Disordered" evidence="1">
    <location>
        <begin position="547"/>
        <end position="834"/>
    </location>
</feature>
<name>A0A955KVE5_9BACT</name>
<gene>
    <name evidence="3" type="ORF">KC622_01740</name>
</gene>
<dbReference type="InterPro" id="IPR013783">
    <property type="entry name" value="Ig-like_fold"/>
</dbReference>
<reference evidence="3" key="2">
    <citation type="journal article" date="2021" name="Microbiome">
        <title>Successional dynamics and alternative stable states in a saline activated sludge microbial community over 9 years.</title>
        <authorList>
            <person name="Wang Y."/>
            <person name="Ye J."/>
            <person name="Ju F."/>
            <person name="Liu L."/>
            <person name="Boyd J.A."/>
            <person name="Deng Y."/>
            <person name="Parks D.H."/>
            <person name="Jiang X."/>
            <person name="Yin X."/>
            <person name="Woodcroft B.J."/>
            <person name="Tyson G.W."/>
            <person name="Hugenholtz P."/>
            <person name="Polz M.F."/>
            <person name="Zhang T."/>
        </authorList>
    </citation>
    <scope>NUCLEOTIDE SEQUENCE</scope>
    <source>
        <strain evidence="3">HKST-UBA16</strain>
    </source>
</reference>
<keyword evidence="2" id="KW-1133">Transmembrane helix</keyword>
<comment type="caution">
    <text evidence="3">The sequence shown here is derived from an EMBL/GenBank/DDBJ whole genome shotgun (WGS) entry which is preliminary data.</text>
</comment>
<organism evidence="3 4">
    <name type="scientific">Candidatus Dojkabacteria bacterium</name>
    <dbReference type="NCBI Taxonomy" id="2099670"/>
    <lineage>
        <taxon>Bacteria</taxon>
        <taxon>Candidatus Dojkabacteria</taxon>
    </lineage>
</organism>
<feature type="compositionally biased region" description="Low complexity" evidence="1">
    <location>
        <begin position="707"/>
        <end position="752"/>
    </location>
</feature>
<keyword evidence="2" id="KW-0472">Membrane</keyword>
<feature type="compositionally biased region" description="Polar residues" evidence="1">
    <location>
        <begin position="889"/>
        <end position="912"/>
    </location>
</feature>
<evidence type="ECO:0000256" key="2">
    <source>
        <dbReference type="SAM" id="Phobius"/>
    </source>
</evidence>
<feature type="compositionally biased region" description="Polar residues" evidence="1">
    <location>
        <begin position="852"/>
        <end position="873"/>
    </location>
</feature>
<dbReference type="AlphaFoldDB" id="A0A955KVE5"/>
<evidence type="ECO:0000313" key="4">
    <source>
        <dbReference type="Proteomes" id="UP000748332"/>
    </source>
</evidence>
<protein>
    <recommendedName>
        <fullName evidence="5">Fibronectin type-III domain-containing protein</fullName>
    </recommendedName>
</protein>
<dbReference type="EMBL" id="JAGQLM010000068">
    <property type="protein sequence ID" value="MCA9375033.1"/>
    <property type="molecule type" value="Genomic_DNA"/>
</dbReference>
<sequence>MKGLRRKTSKNIRLSLIATFFVVLTIPFVLYGVLETENLDTSSGASEGEPEVTACTIDFLYVNPETIEVGTTVQLETRAKTLTKDEFIKSLKIVSSDGELLVREYPKDTESLTETFNFTAQLEGNNQLLGTLTTNLDVYPCIVQDVDSNEVLAKAINNPPRFTTSPGISAKPSNFINIEDSYTYNLRAEDIDKDSIEYSYSLSPKAKWLSVKSIKDGSNGELELEFKGNADQTGSYLANVFIHDGYNRHISSQSWVISVEPAENDIPSVRVNQPKGSIAVTQGEKVTVAWAAEDQNQIVKYRLYYAQNPGNSNSWKLINDKISYKDNQYSVDTSKIKAGTYKFIVEAEDNQDPAAVGKGVSGEVIIKAKGSNTTKTEPTPPTEEPDDGPILQDPQVVNINPSDGSDISNNRKTLSATLIAGTDAEIIKESIQMSLDDNDVTSDLEISEISKSEMTIIFKPTEDLQAGEHKIEVSFNDTKEGTAKRAWTFTISGGTSSENPDSISIFGYMVPKRIAIIVGIGLGVLVLALIIPWLLYLAWRNTGDDDQMEKMMPKPPNSGPNNAGFSRPSSSNTYYQSNPNLLNQTLATEAKKKSNPDPQPETQAAPNQPKGENKEAQATPPSGQQIQNTEPSIARPIKPEIPSQKEQITDTHFIPAEEISQPQKPVLDRLMPMEIESEPSQPSEQIVEGKAASAQDIALPDTMTQTVQPKSPVSQVSSISEPQISVTQPAAATSAPPLTTTATTAAPQNPTTFSQTEIVADQSLLNKQQTDSDAIVPNESRQSFENVSSSMNQPIQQISHARPQPTPDQQTDLPASTQVSPDIESVSPGTPMQTVQQNIDSIKSVKPPLVENVSTETSQNSTPLPAPEQSNFTPIPDQQMQQPQIPEGVNNQPHQNYTITSDAAQHNSQQAAETEEIQALAKELEELKKQNGESRFPAYLQNGNQSPEADINADQPQEDVSSRSGVTFAAPPPQQE</sequence>
<accession>A0A955KVE5</accession>
<proteinExistence type="predicted"/>
<feature type="transmembrane region" description="Helical" evidence="2">
    <location>
        <begin position="12"/>
        <end position="34"/>
    </location>
</feature>
<feature type="compositionally biased region" description="Polar residues" evidence="1">
    <location>
        <begin position="779"/>
        <end position="799"/>
    </location>
</feature>
<feature type="compositionally biased region" description="Basic and acidic residues" evidence="1">
    <location>
        <begin position="922"/>
        <end position="932"/>
    </location>
</feature>
<feature type="compositionally biased region" description="Polar residues" evidence="1">
    <location>
        <begin position="559"/>
        <end position="587"/>
    </location>
</feature>
<keyword evidence="2" id="KW-0812">Transmembrane</keyword>
<dbReference type="Gene3D" id="2.60.40.10">
    <property type="entry name" value="Immunoglobulins"/>
    <property type="match status" value="1"/>
</dbReference>
<feature type="compositionally biased region" description="Polar residues" evidence="1">
    <location>
        <begin position="619"/>
        <end position="631"/>
    </location>
</feature>
<feature type="compositionally biased region" description="Low complexity" evidence="1">
    <location>
        <begin position="672"/>
        <end position="686"/>
    </location>
</feature>
<feature type="transmembrane region" description="Helical" evidence="2">
    <location>
        <begin position="514"/>
        <end position="539"/>
    </location>
</feature>
<feature type="compositionally biased region" description="Polar residues" evidence="1">
    <location>
        <begin position="753"/>
        <end position="772"/>
    </location>
</feature>
<feature type="region of interest" description="Disordered" evidence="1">
    <location>
        <begin position="849"/>
        <end position="976"/>
    </location>
</feature>
<feature type="compositionally biased region" description="Low complexity" evidence="1">
    <location>
        <begin position="874"/>
        <end position="886"/>
    </location>
</feature>
<evidence type="ECO:0000313" key="3">
    <source>
        <dbReference type="EMBL" id="MCA9375033.1"/>
    </source>
</evidence>
<dbReference type="Proteomes" id="UP000748332">
    <property type="component" value="Unassembled WGS sequence"/>
</dbReference>
<reference evidence="3" key="1">
    <citation type="submission" date="2020-04" db="EMBL/GenBank/DDBJ databases">
        <authorList>
            <person name="Zhang T."/>
        </authorList>
    </citation>
    <scope>NUCLEOTIDE SEQUENCE</scope>
    <source>
        <strain evidence="3">HKST-UBA16</strain>
    </source>
</reference>
<feature type="region of interest" description="Disordered" evidence="1">
    <location>
        <begin position="368"/>
        <end position="409"/>
    </location>
</feature>